<gene>
    <name evidence="1" type="ORF">BB215W447A_1127</name>
</gene>
<proteinExistence type="predicted"/>
<dbReference type="EMBL" id="CP021558">
    <property type="protein sequence ID" value="AUE03145.1"/>
    <property type="molecule type" value="Genomic_DNA"/>
</dbReference>
<protein>
    <submittedName>
        <fullName evidence="1">Uncharacterized protein</fullName>
    </submittedName>
</protein>
<evidence type="ECO:0000313" key="2">
    <source>
        <dbReference type="Proteomes" id="UP000232491"/>
    </source>
</evidence>
<dbReference type="RefSeq" id="WP_106641459.1">
    <property type="nucleotide sequence ID" value="NZ_CP021558.1"/>
</dbReference>
<dbReference type="Proteomes" id="UP000232491">
    <property type="component" value="Chromosome"/>
</dbReference>
<sequence length="88" mass="10057">MEFTDSDEPHRQILANPFLPEHLRERAADDTGEYCRAEDADNLLEVDRLTGHGLIRFYMEAGNGSMQVDVPEETARSIARWILAHTDE</sequence>
<reference evidence="1 2" key="1">
    <citation type="submission" date="2017-05" db="EMBL/GenBank/DDBJ databases">
        <title>Comparative genomics and methylome analysis of the gut commensal Bifidobacterium breve.</title>
        <authorList>
            <person name="Bottacini F."/>
            <person name="Morrissey R."/>
            <person name="Roberts R.J."/>
            <person name="James K."/>
            <person name="van Breen J."/>
            <person name="Egan M."/>
            <person name="Lambert J."/>
            <person name="van Limpt K."/>
            <person name="Stanton C."/>
            <person name="Knol J."/>
            <person name="O' Connell Motherway M."/>
            <person name="van Sinderen D."/>
        </authorList>
    </citation>
    <scope>NUCLEOTIDE SEQUENCE [LARGE SCALE GENOMIC DNA]</scope>
    <source>
        <strain evidence="1 2">215W447a</strain>
    </source>
</reference>
<organism evidence="1 2">
    <name type="scientific">Bifidobacterium breve</name>
    <dbReference type="NCBI Taxonomy" id="1685"/>
    <lineage>
        <taxon>Bacteria</taxon>
        <taxon>Bacillati</taxon>
        <taxon>Actinomycetota</taxon>
        <taxon>Actinomycetes</taxon>
        <taxon>Bifidobacteriales</taxon>
        <taxon>Bifidobacteriaceae</taxon>
        <taxon>Bifidobacterium</taxon>
    </lineage>
</organism>
<evidence type="ECO:0000313" key="1">
    <source>
        <dbReference type="EMBL" id="AUE03145.1"/>
    </source>
</evidence>
<accession>A0A2K9BWM5</accession>
<dbReference type="AlphaFoldDB" id="A0A2K9BWM5"/>
<name>A0A2K9BWM5_BIFBR</name>